<comment type="similarity">
    <text evidence="3">Belongs to the RNA methyltransferase TrmD family.</text>
</comment>
<evidence type="ECO:0000256" key="1">
    <source>
        <dbReference type="ARBA" id="ARBA00002634"/>
    </source>
</evidence>
<dbReference type="InterPro" id="IPR002649">
    <property type="entry name" value="tRNA_m1G_MeTrfase_TrmD"/>
</dbReference>
<comment type="subcellular location">
    <subcellularLocation>
        <location evidence="2">Cytoplasm</location>
    </subcellularLocation>
</comment>
<organism evidence="16 17">
    <name type="scientific">Kluyvera cryocrescens</name>
    <name type="common">Kluyvera citrophila</name>
    <dbReference type="NCBI Taxonomy" id="580"/>
    <lineage>
        <taxon>Bacteria</taxon>
        <taxon>Pseudomonadati</taxon>
        <taxon>Pseudomonadota</taxon>
        <taxon>Gammaproteobacteria</taxon>
        <taxon>Enterobacterales</taxon>
        <taxon>Enterobacteriaceae</taxon>
        <taxon>Kluyvera</taxon>
    </lineage>
</organism>
<dbReference type="SUPFAM" id="SSF75217">
    <property type="entry name" value="alpha/beta knot"/>
    <property type="match status" value="1"/>
</dbReference>
<evidence type="ECO:0000256" key="4">
    <source>
        <dbReference type="ARBA" id="ARBA00011738"/>
    </source>
</evidence>
<reference evidence="16 17" key="1">
    <citation type="submission" date="2019-03" db="EMBL/GenBank/DDBJ databases">
        <authorList>
            <consortium name="Pathogen Informatics"/>
        </authorList>
    </citation>
    <scope>NUCLEOTIDE SEQUENCE [LARGE SCALE GENOMIC DNA]</scope>
    <source>
        <strain evidence="16 17">NCTC12993</strain>
    </source>
</reference>
<keyword evidence="17" id="KW-1185">Reference proteome</keyword>
<dbReference type="Pfam" id="PF01746">
    <property type="entry name" value="tRNA_m1G_MT"/>
    <property type="match status" value="1"/>
</dbReference>
<dbReference type="PANTHER" id="PTHR46417:SF1">
    <property type="entry name" value="TRNA (GUANINE-N(1)-)-METHYLTRANSFERASE"/>
    <property type="match status" value="1"/>
</dbReference>
<dbReference type="EC" id="2.1.1.228" evidence="5"/>
<gene>
    <name evidence="16" type="primary">trmD_2</name>
    <name evidence="16" type="ORF">NCTC12993_02887</name>
</gene>
<dbReference type="EMBL" id="CAADJD010000018">
    <property type="protein sequence ID" value="VFS63824.1"/>
    <property type="molecule type" value="Genomic_DNA"/>
</dbReference>
<comment type="catalytic activity">
    <reaction evidence="14">
        <text>guanosine(37) in tRNA + S-adenosyl-L-methionine = N(1)-methylguanosine(37) in tRNA + S-adenosyl-L-homocysteine + H(+)</text>
        <dbReference type="Rhea" id="RHEA:36899"/>
        <dbReference type="Rhea" id="RHEA-COMP:10145"/>
        <dbReference type="Rhea" id="RHEA-COMP:10147"/>
        <dbReference type="ChEBI" id="CHEBI:15378"/>
        <dbReference type="ChEBI" id="CHEBI:57856"/>
        <dbReference type="ChEBI" id="CHEBI:59789"/>
        <dbReference type="ChEBI" id="CHEBI:73542"/>
        <dbReference type="ChEBI" id="CHEBI:74269"/>
        <dbReference type="EC" id="2.1.1.228"/>
    </reaction>
</comment>
<evidence type="ECO:0000259" key="15">
    <source>
        <dbReference type="Pfam" id="PF01746"/>
    </source>
</evidence>
<comment type="function">
    <text evidence="1">Specifically methylates guanosine-37 in various tRNAs.</text>
</comment>
<evidence type="ECO:0000313" key="17">
    <source>
        <dbReference type="Proteomes" id="UP000401081"/>
    </source>
</evidence>
<evidence type="ECO:0000256" key="5">
    <source>
        <dbReference type="ARBA" id="ARBA00012807"/>
    </source>
</evidence>
<dbReference type="Proteomes" id="UP000401081">
    <property type="component" value="Unassembled WGS sequence"/>
</dbReference>
<evidence type="ECO:0000256" key="10">
    <source>
        <dbReference type="ARBA" id="ARBA00022691"/>
    </source>
</evidence>
<dbReference type="FunFam" id="1.10.1270.20:FF:000001">
    <property type="entry name" value="tRNA (guanine-N(1)-)-methyltransferase"/>
    <property type="match status" value="1"/>
</dbReference>
<name>A0A485AS56_KLUCR</name>
<evidence type="ECO:0000256" key="8">
    <source>
        <dbReference type="ARBA" id="ARBA00022603"/>
    </source>
</evidence>
<evidence type="ECO:0000256" key="14">
    <source>
        <dbReference type="ARBA" id="ARBA00047783"/>
    </source>
</evidence>
<evidence type="ECO:0000313" key="16">
    <source>
        <dbReference type="EMBL" id="VFS63824.1"/>
    </source>
</evidence>
<accession>A0A485AS56</accession>
<feature type="domain" description="tRNA methyltransferase TRMD/TRM10-type" evidence="15">
    <location>
        <begin position="24"/>
        <end position="64"/>
    </location>
</feature>
<comment type="subunit">
    <text evidence="4">Homodimer.</text>
</comment>
<evidence type="ECO:0000256" key="7">
    <source>
        <dbReference type="ARBA" id="ARBA00022490"/>
    </source>
</evidence>
<protein>
    <recommendedName>
        <fullName evidence="6">tRNA (guanine-N(1)-)-methyltransferase</fullName>
        <ecNumber evidence="5">2.1.1.228</ecNumber>
    </recommendedName>
    <alternativeName>
        <fullName evidence="12">M1G-methyltransferase</fullName>
    </alternativeName>
    <alternativeName>
        <fullName evidence="13">tRNA [GM37] methyltransferase</fullName>
    </alternativeName>
</protein>
<dbReference type="InterPro" id="IPR016009">
    <property type="entry name" value="tRNA_MeTrfase_TRMD/TRM10"/>
</dbReference>
<evidence type="ECO:0000256" key="12">
    <source>
        <dbReference type="ARBA" id="ARBA00029736"/>
    </source>
</evidence>
<evidence type="ECO:0000256" key="9">
    <source>
        <dbReference type="ARBA" id="ARBA00022679"/>
    </source>
</evidence>
<dbReference type="PANTHER" id="PTHR46417">
    <property type="entry name" value="TRNA (GUANINE-N(1)-)-METHYLTRANSFERASE"/>
    <property type="match status" value="1"/>
</dbReference>
<proteinExistence type="inferred from homology"/>
<dbReference type="Gene3D" id="1.10.1270.20">
    <property type="entry name" value="tRNA(m1g37)methyltransferase, domain 2"/>
    <property type="match status" value="1"/>
</dbReference>
<evidence type="ECO:0000256" key="6">
    <source>
        <dbReference type="ARBA" id="ARBA00014679"/>
    </source>
</evidence>
<keyword evidence="8 16" id="KW-0489">Methyltransferase</keyword>
<sequence>MKLQQSKIRLLMDCWIVHTILALKVLEGMEVPPVLLSGNHAEIRRWRLKQSLGRSWLRRPELLENLALTEEQARLLAEFQKRNTHNSNINMMGWSKTPKYQFTQDKRLNYEQHY</sequence>
<keyword evidence="7" id="KW-0963">Cytoplasm</keyword>
<dbReference type="InterPro" id="IPR029028">
    <property type="entry name" value="Alpha/beta_knot_MTases"/>
</dbReference>
<evidence type="ECO:0000256" key="2">
    <source>
        <dbReference type="ARBA" id="ARBA00004496"/>
    </source>
</evidence>
<dbReference type="GO" id="GO:0052906">
    <property type="term" value="F:tRNA (guanine(37)-N1)-methyltransferase activity"/>
    <property type="evidence" value="ECO:0007669"/>
    <property type="project" value="UniProtKB-EC"/>
</dbReference>
<dbReference type="GO" id="GO:0002939">
    <property type="term" value="P:tRNA N1-guanine methylation"/>
    <property type="evidence" value="ECO:0007669"/>
    <property type="project" value="TreeGrafter"/>
</dbReference>
<dbReference type="AlphaFoldDB" id="A0A485AS56"/>
<evidence type="ECO:0000256" key="11">
    <source>
        <dbReference type="ARBA" id="ARBA00022694"/>
    </source>
</evidence>
<evidence type="ECO:0000256" key="13">
    <source>
        <dbReference type="ARBA" id="ARBA00033392"/>
    </source>
</evidence>
<keyword evidence="10" id="KW-0949">S-adenosyl-L-methionine</keyword>
<evidence type="ECO:0000256" key="3">
    <source>
        <dbReference type="ARBA" id="ARBA00007630"/>
    </source>
</evidence>
<keyword evidence="9 16" id="KW-0808">Transferase</keyword>
<dbReference type="InterPro" id="IPR023148">
    <property type="entry name" value="tRNA_m1G_MeTrfase_C_sf"/>
</dbReference>
<dbReference type="GO" id="GO:0005829">
    <property type="term" value="C:cytosol"/>
    <property type="evidence" value="ECO:0007669"/>
    <property type="project" value="TreeGrafter"/>
</dbReference>
<keyword evidence="11" id="KW-0819">tRNA processing</keyword>